<dbReference type="EMBL" id="AP023176">
    <property type="protein sequence ID" value="BCF94092.1"/>
    <property type="molecule type" value="Genomic_DNA"/>
</dbReference>
<dbReference type="PANTHER" id="PTHR30466">
    <property type="entry name" value="FLAVIN REDUCTASE"/>
    <property type="match status" value="1"/>
</dbReference>
<dbReference type="PANTHER" id="PTHR30466:SF1">
    <property type="entry name" value="FMN REDUCTASE (NADH) RUTF"/>
    <property type="match status" value="1"/>
</dbReference>
<organism evidence="3 4">
    <name type="scientific">Paraburkholderia largidicola</name>
    <dbReference type="NCBI Taxonomy" id="3014751"/>
    <lineage>
        <taxon>Bacteria</taxon>
        <taxon>Pseudomonadati</taxon>
        <taxon>Pseudomonadota</taxon>
        <taxon>Betaproteobacteria</taxon>
        <taxon>Burkholderiales</taxon>
        <taxon>Burkholderiaceae</taxon>
        <taxon>Paraburkholderia</taxon>
    </lineage>
</organism>
<dbReference type="KEGG" id="plad:PPGU16_71590"/>
<dbReference type="Gene3D" id="2.30.110.10">
    <property type="entry name" value="Electron Transport, Fmn-binding Protein, Chain A"/>
    <property type="match status" value="1"/>
</dbReference>
<evidence type="ECO:0000259" key="2">
    <source>
        <dbReference type="SMART" id="SM00903"/>
    </source>
</evidence>
<evidence type="ECO:0000313" key="3">
    <source>
        <dbReference type="EMBL" id="BCF94092.1"/>
    </source>
</evidence>
<evidence type="ECO:0000256" key="1">
    <source>
        <dbReference type="ARBA" id="ARBA00023002"/>
    </source>
</evidence>
<name>A0A7I8BZB8_9BURK</name>
<dbReference type="RefSeq" id="WP_180725629.1">
    <property type="nucleotide sequence ID" value="NZ_AP023176.1"/>
</dbReference>
<dbReference type="InterPro" id="IPR012349">
    <property type="entry name" value="Split_barrel_FMN-bd"/>
</dbReference>
<accession>A0A7I8BZB8</accession>
<feature type="domain" description="Flavin reductase like" evidence="2">
    <location>
        <begin position="24"/>
        <end position="164"/>
    </location>
</feature>
<dbReference type="InterPro" id="IPR050268">
    <property type="entry name" value="NADH-dep_flavin_reductase"/>
</dbReference>
<dbReference type="GO" id="GO:0010181">
    <property type="term" value="F:FMN binding"/>
    <property type="evidence" value="ECO:0007669"/>
    <property type="project" value="InterPro"/>
</dbReference>
<dbReference type="SMART" id="SM00903">
    <property type="entry name" value="Flavin_Reduct"/>
    <property type="match status" value="1"/>
</dbReference>
<sequence>MDTTLPYIDEPTSALDATQFRRAMGKFATGVTVVTFEHQGKPAGMTANAFMSLSVDPPMILVAARSQSRFAQSVASGDAFGVSFLDKEQEALSRHFGGQPNAALPDPFERIDGAPLLRAALVRIVARVAAIHTGGDHQIYTAHVLHVHESDGPPLLFYTGKYKALFALDPTHCWNDANADH</sequence>
<dbReference type="SUPFAM" id="SSF50475">
    <property type="entry name" value="FMN-binding split barrel"/>
    <property type="match status" value="1"/>
</dbReference>
<keyword evidence="3" id="KW-0614">Plasmid</keyword>
<keyword evidence="4" id="KW-1185">Reference proteome</keyword>
<dbReference type="GO" id="GO:0042602">
    <property type="term" value="F:riboflavin reductase (NADPH) activity"/>
    <property type="evidence" value="ECO:0007669"/>
    <property type="project" value="TreeGrafter"/>
</dbReference>
<evidence type="ECO:0000313" key="4">
    <source>
        <dbReference type="Proteomes" id="UP000510888"/>
    </source>
</evidence>
<dbReference type="GO" id="GO:0006208">
    <property type="term" value="P:pyrimidine nucleobase catabolic process"/>
    <property type="evidence" value="ECO:0007669"/>
    <property type="project" value="TreeGrafter"/>
</dbReference>
<proteinExistence type="predicted"/>
<dbReference type="AlphaFoldDB" id="A0A7I8BZB8"/>
<geneLocation type="plasmid" evidence="3 4">
    <name>PPGU16_p1</name>
</geneLocation>
<dbReference type="Proteomes" id="UP000510888">
    <property type="component" value="Plasmid PPGU16_p1"/>
</dbReference>
<keyword evidence="1" id="KW-0560">Oxidoreductase</keyword>
<reference evidence="3 4" key="1">
    <citation type="journal article" date="2020" name="Genes (Basel)">
        <title>Genomic Comparison of Insect Gut Symbionts from Divergent Burkholderia Subclades.</title>
        <authorList>
            <person name="Takeshita K."/>
            <person name="Kikuchi Y."/>
        </authorList>
    </citation>
    <scope>NUCLEOTIDE SEQUENCE [LARGE SCALE GENOMIC DNA]</scope>
    <source>
        <strain evidence="3 4">PGU16</strain>
        <plasmid evidence="3 4">PPGU16_p1</plasmid>
    </source>
</reference>
<protein>
    <submittedName>
        <fullName evidence="3">Flavin oxidoreductase</fullName>
    </submittedName>
</protein>
<gene>
    <name evidence="3" type="ORF">PPGU16_71590</name>
</gene>
<dbReference type="InterPro" id="IPR002563">
    <property type="entry name" value="Flavin_Rdtase-like_dom"/>
</dbReference>
<dbReference type="Pfam" id="PF01613">
    <property type="entry name" value="Flavin_Reduct"/>
    <property type="match status" value="1"/>
</dbReference>